<name>A0A0P1FFH1_THAGE</name>
<sequence length="112" mass="11853">MDTQIGKGLDGLANVVAKKWYAAMGLLGMILFVSALVVDIPTDRIAVICVGLIMMGFGFGNTECRTFRTGIGHGFTITGPAWKWTFTGAMMFLIGTGAAIYLGYHLITSGAA</sequence>
<dbReference type="RefSeq" id="WP_058263382.1">
    <property type="nucleotide sequence ID" value="NZ_CP051181.1"/>
</dbReference>
<dbReference type="AlphaFoldDB" id="A0A0P1FFH1"/>
<feature type="transmembrane region" description="Helical" evidence="1">
    <location>
        <begin position="45"/>
        <end position="62"/>
    </location>
</feature>
<organism evidence="2 3">
    <name type="scientific">Thalassovita gelatinovora</name>
    <name type="common">Thalassobius gelatinovorus</name>
    <dbReference type="NCBI Taxonomy" id="53501"/>
    <lineage>
        <taxon>Bacteria</taxon>
        <taxon>Pseudomonadati</taxon>
        <taxon>Pseudomonadota</taxon>
        <taxon>Alphaproteobacteria</taxon>
        <taxon>Rhodobacterales</taxon>
        <taxon>Roseobacteraceae</taxon>
        <taxon>Thalassovita</taxon>
    </lineage>
</organism>
<evidence type="ECO:0000256" key="1">
    <source>
        <dbReference type="SAM" id="Phobius"/>
    </source>
</evidence>
<dbReference type="OrthoDB" id="9931024at2"/>
<evidence type="ECO:0000313" key="3">
    <source>
        <dbReference type="Proteomes" id="UP000051587"/>
    </source>
</evidence>
<accession>A0A0P1FFH1</accession>
<evidence type="ECO:0000313" key="2">
    <source>
        <dbReference type="EMBL" id="CUH66841.1"/>
    </source>
</evidence>
<protein>
    <submittedName>
        <fullName evidence="2">Uncharacterized protein</fullName>
    </submittedName>
</protein>
<keyword evidence="1" id="KW-0472">Membrane</keyword>
<gene>
    <name evidence="2" type="ORF">TG4357_02672</name>
</gene>
<keyword evidence="1" id="KW-1133">Transmembrane helix</keyword>
<keyword evidence="1" id="KW-0812">Transmembrane</keyword>
<dbReference type="Proteomes" id="UP000051587">
    <property type="component" value="Unassembled WGS sequence"/>
</dbReference>
<proteinExistence type="predicted"/>
<keyword evidence="3" id="KW-1185">Reference proteome</keyword>
<reference evidence="2 3" key="1">
    <citation type="submission" date="2015-09" db="EMBL/GenBank/DDBJ databases">
        <authorList>
            <consortium name="Swine Surveillance"/>
        </authorList>
    </citation>
    <scope>NUCLEOTIDE SEQUENCE [LARGE SCALE GENOMIC DNA]</scope>
    <source>
        <strain evidence="2 3">CECT 4357</strain>
    </source>
</reference>
<feature type="transmembrane region" description="Helical" evidence="1">
    <location>
        <begin position="82"/>
        <end position="104"/>
    </location>
</feature>
<dbReference type="EMBL" id="CYSA01000025">
    <property type="protein sequence ID" value="CUH66841.1"/>
    <property type="molecule type" value="Genomic_DNA"/>
</dbReference>
<feature type="transmembrane region" description="Helical" evidence="1">
    <location>
        <begin position="20"/>
        <end position="38"/>
    </location>
</feature>